<reference evidence="1 2" key="1">
    <citation type="journal article" date="2019" name="Mol. Biol. Evol.">
        <title>Blast fungal genomes show frequent chromosomal changes, gene gains and losses, and effector gene turnover.</title>
        <authorList>
            <person name="Gomez Luciano L.B."/>
            <person name="Jason Tsai I."/>
            <person name="Chuma I."/>
            <person name="Tosa Y."/>
            <person name="Chen Y.H."/>
            <person name="Li J.Y."/>
            <person name="Li M.Y."/>
            <person name="Jade Lu M.Y."/>
            <person name="Nakayashiki H."/>
            <person name="Li W.H."/>
        </authorList>
    </citation>
    <scope>NUCLEOTIDE SEQUENCE [LARGE SCALE GENOMIC DNA]</scope>
    <source>
        <strain evidence="1">MZ5-1-6</strain>
    </source>
</reference>
<dbReference type="AlphaFoldDB" id="A0A4P7N404"/>
<proteinExistence type="predicted"/>
<name>A0A4P7N404_PYROR</name>
<dbReference type="EMBL" id="CP034205">
    <property type="protein sequence ID" value="QBZ57093.1"/>
    <property type="molecule type" value="Genomic_DNA"/>
</dbReference>
<evidence type="ECO:0000313" key="1">
    <source>
        <dbReference type="EMBL" id="QBZ57093.1"/>
    </source>
</evidence>
<accession>A0A4P7N404</accession>
<organism evidence="1 2">
    <name type="scientific">Pyricularia oryzae</name>
    <name type="common">Rice blast fungus</name>
    <name type="synonym">Magnaporthe oryzae</name>
    <dbReference type="NCBI Taxonomy" id="318829"/>
    <lineage>
        <taxon>Eukaryota</taxon>
        <taxon>Fungi</taxon>
        <taxon>Dikarya</taxon>
        <taxon>Ascomycota</taxon>
        <taxon>Pezizomycotina</taxon>
        <taxon>Sordariomycetes</taxon>
        <taxon>Sordariomycetidae</taxon>
        <taxon>Magnaporthales</taxon>
        <taxon>Pyriculariaceae</taxon>
        <taxon>Pyricularia</taxon>
    </lineage>
</organism>
<sequence length="77" mass="8258">MDGRSAGGCERQAKKTYYHGVRKAPSKGQVCQSQGSLPKGLEMFPLPTGVIAALRQAPVPSSLVKIGTNSARMTRWI</sequence>
<protein>
    <submittedName>
        <fullName evidence="1">Uncharacterized protein</fullName>
    </submittedName>
</protein>
<evidence type="ECO:0000313" key="2">
    <source>
        <dbReference type="Proteomes" id="UP000294847"/>
    </source>
</evidence>
<gene>
    <name evidence="1" type="ORF">PoMZ_02014</name>
</gene>
<dbReference type="Proteomes" id="UP000294847">
    <property type="component" value="Chromosome 2"/>
</dbReference>